<dbReference type="SMART" id="SM00028">
    <property type="entry name" value="TPR"/>
    <property type="match status" value="7"/>
</dbReference>
<dbReference type="InterPro" id="IPR018253">
    <property type="entry name" value="DnaJ_domain_CS"/>
</dbReference>
<organism evidence="3 4">
    <name type="scientific">Tripterygium wilfordii</name>
    <name type="common">Thunder God vine</name>
    <dbReference type="NCBI Taxonomy" id="458696"/>
    <lineage>
        <taxon>Eukaryota</taxon>
        <taxon>Viridiplantae</taxon>
        <taxon>Streptophyta</taxon>
        <taxon>Embryophyta</taxon>
        <taxon>Tracheophyta</taxon>
        <taxon>Spermatophyta</taxon>
        <taxon>Magnoliopsida</taxon>
        <taxon>eudicotyledons</taxon>
        <taxon>Gunneridae</taxon>
        <taxon>Pentapetalae</taxon>
        <taxon>rosids</taxon>
        <taxon>fabids</taxon>
        <taxon>Celastrales</taxon>
        <taxon>Celastraceae</taxon>
        <taxon>Tripterygium</taxon>
    </lineage>
</organism>
<dbReference type="PROSITE" id="PS50076">
    <property type="entry name" value="DNAJ_2"/>
    <property type="match status" value="1"/>
</dbReference>
<dbReference type="EMBL" id="JAAARO010000008">
    <property type="protein sequence ID" value="KAF5743763.1"/>
    <property type="molecule type" value="Genomic_DNA"/>
</dbReference>
<feature type="region of interest" description="Disordered" evidence="1">
    <location>
        <begin position="1"/>
        <end position="92"/>
    </location>
</feature>
<evidence type="ECO:0000259" key="2">
    <source>
        <dbReference type="PROSITE" id="PS50076"/>
    </source>
</evidence>
<evidence type="ECO:0000256" key="1">
    <source>
        <dbReference type="SAM" id="MobiDB-lite"/>
    </source>
</evidence>
<dbReference type="SUPFAM" id="SSF48452">
    <property type="entry name" value="TPR-like"/>
    <property type="match status" value="2"/>
</dbReference>
<feature type="compositionally biased region" description="Polar residues" evidence="1">
    <location>
        <begin position="594"/>
        <end position="607"/>
    </location>
</feature>
<evidence type="ECO:0000313" key="3">
    <source>
        <dbReference type="EMBL" id="KAF5743763.1"/>
    </source>
</evidence>
<dbReference type="CDD" id="cd06257">
    <property type="entry name" value="DnaJ"/>
    <property type="match status" value="1"/>
</dbReference>
<dbReference type="InterPro" id="IPR019734">
    <property type="entry name" value="TPR_rpt"/>
</dbReference>
<dbReference type="OrthoDB" id="10250354at2759"/>
<feature type="region of interest" description="Disordered" evidence="1">
    <location>
        <begin position="594"/>
        <end position="615"/>
    </location>
</feature>
<dbReference type="SMART" id="SM00271">
    <property type="entry name" value="DnaJ"/>
    <property type="match status" value="1"/>
</dbReference>
<feature type="compositionally biased region" description="Polar residues" evidence="1">
    <location>
        <begin position="225"/>
        <end position="235"/>
    </location>
</feature>
<gene>
    <name evidence="3" type="ORF">HS088_TW08G00350</name>
</gene>
<evidence type="ECO:0000313" key="4">
    <source>
        <dbReference type="Proteomes" id="UP000593562"/>
    </source>
</evidence>
<dbReference type="InterPro" id="IPR011990">
    <property type="entry name" value="TPR-like_helical_dom_sf"/>
</dbReference>
<dbReference type="InterPro" id="IPR001623">
    <property type="entry name" value="DnaJ_domain"/>
</dbReference>
<name>A0A7J7DBP8_TRIWF</name>
<dbReference type="Proteomes" id="UP000593562">
    <property type="component" value="Unassembled WGS sequence"/>
</dbReference>
<dbReference type="Pfam" id="PF13181">
    <property type="entry name" value="TPR_8"/>
    <property type="match status" value="1"/>
</dbReference>
<feature type="compositionally biased region" description="Polar residues" evidence="1">
    <location>
        <begin position="242"/>
        <end position="255"/>
    </location>
</feature>
<keyword evidence="4" id="KW-1185">Reference proteome</keyword>
<comment type="caution">
    <text evidence="3">The sequence shown here is derived from an EMBL/GenBank/DDBJ whole genome shotgun (WGS) entry which is preliminary data.</text>
</comment>
<feature type="domain" description="J" evidence="2">
    <location>
        <begin position="1168"/>
        <end position="1253"/>
    </location>
</feature>
<dbReference type="Gene3D" id="1.25.40.10">
    <property type="entry name" value="Tetratricopeptide repeat domain"/>
    <property type="match status" value="2"/>
</dbReference>
<feature type="region of interest" description="Disordered" evidence="1">
    <location>
        <begin position="1293"/>
        <end position="1312"/>
    </location>
</feature>
<dbReference type="Pfam" id="PF00226">
    <property type="entry name" value="DnaJ"/>
    <property type="match status" value="1"/>
</dbReference>
<dbReference type="FunCoup" id="A0A7J7DBP8">
    <property type="interactions" value="2083"/>
</dbReference>
<feature type="compositionally biased region" description="Gly residues" evidence="1">
    <location>
        <begin position="75"/>
        <end position="92"/>
    </location>
</feature>
<feature type="region of interest" description="Disordered" evidence="1">
    <location>
        <begin position="212"/>
        <end position="255"/>
    </location>
</feature>
<protein>
    <recommendedName>
        <fullName evidence="2">J domain-containing protein</fullName>
    </recommendedName>
</protein>
<dbReference type="SUPFAM" id="SSF46565">
    <property type="entry name" value="Chaperone J-domain"/>
    <property type="match status" value="1"/>
</dbReference>
<feature type="compositionally biased region" description="Polar residues" evidence="1">
    <location>
        <begin position="1"/>
        <end position="32"/>
    </location>
</feature>
<dbReference type="PANTHER" id="PTHR45181:SF4">
    <property type="entry name" value="HEAT SHOCK PROTEIN DNAJ WITH TETRATRICOPEPTIDE REPEAT-CONTAINING PROTEIN"/>
    <property type="match status" value="1"/>
</dbReference>
<dbReference type="InParanoid" id="A0A7J7DBP8"/>
<feature type="compositionally biased region" description="Basic and acidic residues" evidence="1">
    <location>
        <begin position="212"/>
        <end position="221"/>
    </location>
</feature>
<dbReference type="PANTHER" id="PTHR45181">
    <property type="entry name" value="HEAT SHOCK PROTEIN DNAJ WITH TETRATRICOPEPTIDE REPEAT-CONTAINING PROTEIN"/>
    <property type="match status" value="1"/>
</dbReference>
<dbReference type="InterPro" id="IPR036869">
    <property type="entry name" value="J_dom_sf"/>
</dbReference>
<dbReference type="PRINTS" id="PR00625">
    <property type="entry name" value="JDOMAIN"/>
</dbReference>
<dbReference type="Gene3D" id="1.10.287.110">
    <property type="entry name" value="DnaJ domain"/>
    <property type="match status" value="1"/>
</dbReference>
<proteinExistence type="predicted"/>
<feature type="region of interest" description="Disordered" evidence="1">
    <location>
        <begin position="1252"/>
        <end position="1283"/>
    </location>
</feature>
<feature type="compositionally biased region" description="Basic residues" evidence="1">
    <location>
        <begin position="35"/>
        <end position="46"/>
    </location>
</feature>
<sequence length="1312" mass="142653">MNRSRSGDLNSGFSTSDYVNPNFSFNTPSVPRSSGKAKPRLVKVRKQSNAQHLKSDGATGAASGFNPFQSARGNAGAGSEGPKAGGLGPGGVGFGRSGNDAFVFGASRSDMARDSNSGKWDSLGELGEEVVLEMRDLRIGRGNDSSCGIDESIKKLNIDDNRGDDKPNVKIVDGKPNFGANVNTKLGLGSADNVSSSVGTGVEFMLPDEFKNKLKGSRDTDGGDFTSNANDSRTFQFGGGASSSKGDNSFAESSANALPDRMKTLTIKDFLSTNRVENDKGNLRTKHEDGFAFGSTKDYLDADRANTLSNEIEKKLNIENATGERFDRKAPEYSYSQVSAGHRETGNFCDKKTNDIDKSVPTGFPFQAAMHGNDAHGTQVPVGMVSADRSEKTDGFSFTGLTSIATPFVDFKTPNAKIQQLSGVNQQLEFSAKGKCIRDTKVKKRKDKLKHPTKLPMWPVRDSISKDDGFQVVPEPSESYSPMDVSPYRETPAETQCSGEHSVASDEFLFHNNNSLSTEPPSTISNDAIDEDLVAATQRMDINGLDEECGESMEDGPDYGFDNIVHSDGPAEESISAAETESFKSAYEEIDSDNAVSSAETEVSSIPNIGKQDSDARMQSDLPLGSENITGSNFTFAASFATQGHLSASKPHYKKKNRIKGGHDTYNSTASAKTPYASSSVQFSPFSEASSILSSGCAKKENLSMPPPELGDNSGANVAQEIKKQSNLIPSATVAAQEACEKWRLRGNQAYSNGDLSKAEDYYARGINCIPESETSRSCLRALMLCYSNRAATRMSLGRMRDALGDCMSAIAIDPNFLKVQVRAANCYVALGEVEDASQYFKKCLQSGTDICVDRKVALEASDGLQKVQKVFESIQLATNLLLSRTTKDADTALEVIADALSISSYSEKLLEMRAEALFTLRRYEEVILLCEQTFDSAEMNSPSIDGDSLVENPDGSVVSKSPSFRLWRCLLIFRSLFYLGRLEEAIASLEKQEGRGFTTRGNGSKAPESSIALAVTVRELLRHRAAGNEAFQAGRHSEAIEHYTSALSCNVESRPFAAICFCNRAAAYKALGQITDAIADCSLAIALDGNYLKAICRRATLYEMIRDYGQAATDLQRLVGLLSKKVDEKTSQIGASGASSNLANDLRQARLRLATAEDEARKDIPLDLYLILEVESSVSASEIKKNYRKAALRHHPDKAGQSLARSDSGDNGIWKDIGEEVHKDADRLFKMIAEAYAVLSDPNKRSQYDLEEEMRNAQKKRNGSGTSRTHTDVKNYPFERNSGRRPWKEVFRSYGHSPTKGPEFSWSSRYS</sequence>
<accession>A0A7J7DBP8</accession>
<dbReference type="PROSITE" id="PS00636">
    <property type="entry name" value="DNAJ_1"/>
    <property type="match status" value="1"/>
</dbReference>
<reference evidence="3 4" key="1">
    <citation type="journal article" date="2020" name="Nat. Commun.">
        <title>Genome of Tripterygium wilfordii and identification of cytochrome P450 involved in triptolide biosynthesis.</title>
        <authorList>
            <person name="Tu L."/>
            <person name="Su P."/>
            <person name="Zhang Z."/>
            <person name="Gao L."/>
            <person name="Wang J."/>
            <person name="Hu T."/>
            <person name="Zhou J."/>
            <person name="Zhang Y."/>
            <person name="Zhao Y."/>
            <person name="Liu Y."/>
            <person name="Song Y."/>
            <person name="Tong Y."/>
            <person name="Lu Y."/>
            <person name="Yang J."/>
            <person name="Xu C."/>
            <person name="Jia M."/>
            <person name="Peters R.J."/>
            <person name="Huang L."/>
            <person name="Gao W."/>
        </authorList>
    </citation>
    <scope>NUCLEOTIDE SEQUENCE [LARGE SCALE GENOMIC DNA]</scope>
    <source>
        <strain evidence="4">cv. XIE 37</strain>
        <tissue evidence="3">Leaf</tissue>
    </source>
</reference>